<accession>A0A7W4NSG4</accession>
<keyword evidence="5" id="KW-1185">Reference proteome</keyword>
<proteinExistence type="predicted"/>
<dbReference type="Pfam" id="PF18676">
    <property type="entry name" value="MBG_2"/>
    <property type="match status" value="4"/>
</dbReference>
<protein>
    <submittedName>
        <fullName evidence="3">MBG-2 domain-containing protein</fullName>
    </submittedName>
</protein>
<evidence type="ECO:0000313" key="3">
    <source>
        <dbReference type="EMBL" id="MBB2164621.1"/>
    </source>
</evidence>
<evidence type="ECO:0000313" key="6">
    <source>
        <dbReference type="Proteomes" id="UP000561077"/>
    </source>
</evidence>
<dbReference type="AlphaFoldDB" id="A0A7W4NSG4"/>
<comment type="caution">
    <text evidence="3">The sequence shown here is derived from an EMBL/GenBank/DDBJ whole genome shotgun (WGS) entry which is preliminary data.</text>
</comment>
<evidence type="ECO:0000256" key="1">
    <source>
        <dbReference type="SAM" id="MobiDB-lite"/>
    </source>
</evidence>
<reference evidence="5 6" key="1">
    <citation type="submission" date="2020-04" db="EMBL/GenBank/DDBJ databases">
        <title>Description of novel Gluconacetobacter.</title>
        <authorList>
            <person name="Sombolestani A."/>
        </authorList>
    </citation>
    <scope>NUCLEOTIDE SEQUENCE [LARGE SCALE GENOMIC DNA]</scope>
    <source>
        <strain evidence="4 5">LMG 1728</strain>
        <strain evidence="3 6">LMG 1731</strain>
    </source>
</reference>
<feature type="domain" description="MBG" evidence="2">
    <location>
        <begin position="106"/>
        <end position="182"/>
    </location>
</feature>
<evidence type="ECO:0000313" key="4">
    <source>
        <dbReference type="EMBL" id="MBB2193612.1"/>
    </source>
</evidence>
<name>A0A7W4NSG4_9PROT</name>
<dbReference type="EMBL" id="JABEQN010000008">
    <property type="protein sequence ID" value="MBB2193612.1"/>
    <property type="molecule type" value="Genomic_DNA"/>
</dbReference>
<gene>
    <name evidence="4" type="ORF">HLH25_08150</name>
    <name evidence="3" type="ORF">HLH26_08705</name>
</gene>
<dbReference type="Proteomes" id="UP000561077">
    <property type="component" value="Unassembled WGS sequence"/>
</dbReference>
<feature type="domain" description="MBG" evidence="2">
    <location>
        <begin position="270"/>
        <end position="346"/>
    </location>
</feature>
<sequence>TGAGLGNYTVSYVPGTLTIDPAALTVTALDQASTYGQTPALGNREFSTAGLVNGDTVSSVALTTAATGASSVGTYGIAASGATGSGLSNYAVTYRGGTLTIDPAALTVTALDQSSTYGQAPDLGTSQFSTSGLVNGDTVSGVTLTTAATGASSVGAYGIAASGATGAGLGNYTVSYVPGTLTIDPAALTVTALDQASTYGQAPDLGTSQFSTSGLVNGDTVSAVTLATPATGTSNVGHYGITAAGATGTGLSNYAVTYRGGTLTIDPAALTVTALDQSSTYGNSPALGSSAFSTSGLVNGDTVSAVRLTTTATAASTVGTYTIAASTATGDRLGNYHVNYRPGALSVVMAPSSATAGLSADLRSQGVDSLTGIVSQGLNTAFVADHVSAIATLSGISSAHETSGSSTVVWPHESAGPDEVQTPEARSTVSRPAEEARSAAPARALPRTALRAHLPARLTSRNDGNILTPPVSARNQIAR</sequence>
<dbReference type="InterPro" id="IPR041286">
    <property type="entry name" value="MBG_2"/>
</dbReference>
<feature type="domain" description="MBG" evidence="2">
    <location>
        <begin position="24"/>
        <end position="100"/>
    </location>
</feature>
<dbReference type="Gene3D" id="3.30.160.710">
    <property type="match status" value="4"/>
</dbReference>
<organism evidence="3 6">
    <name type="scientific">Gluconacetobacter dulcium</name>
    <dbReference type="NCBI Taxonomy" id="2729096"/>
    <lineage>
        <taxon>Bacteria</taxon>
        <taxon>Pseudomonadati</taxon>
        <taxon>Pseudomonadota</taxon>
        <taxon>Alphaproteobacteria</taxon>
        <taxon>Acetobacterales</taxon>
        <taxon>Acetobacteraceae</taxon>
        <taxon>Gluconacetobacter</taxon>
    </lineage>
</organism>
<evidence type="ECO:0000313" key="5">
    <source>
        <dbReference type="Proteomes" id="UP000540490"/>
    </source>
</evidence>
<feature type="domain" description="MBG" evidence="2">
    <location>
        <begin position="188"/>
        <end position="264"/>
    </location>
</feature>
<dbReference type="Proteomes" id="UP000540490">
    <property type="component" value="Unassembled WGS sequence"/>
</dbReference>
<feature type="compositionally biased region" description="Low complexity" evidence="1">
    <location>
        <begin position="438"/>
        <end position="459"/>
    </location>
</feature>
<evidence type="ECO:0000259" key="2">
    <source>
        <dbReference type="Pfam" id="PF18676"/>
    </source>
</evidence>
<feature type="region of interest" description="Disordered" evidence="1">
    <location>
        <begin position="401"/>
        <end position="479"/>
    </location>
</feature>
<feature type="non-terminal residue" evidence="3">
    <location>
        <position position="1"/>
    </location>
</feature>
<dbReference type="EMBL" id="JABEQO010000008">
    <property type="protein sequence ID" value="MBB2164621.1"/>
    <property type="molecule type" value="Genomic_DNA"/>
</dbReference>